<protein>
    <submittedName>
        <fullName evidence="2">Uncharacterized protein LOC106534268</fullName>
    </submittedName>
</protein>
<keyword evidence="1" id="KW-1185">Reference proteome</keyword>
<organism evidence="1 2">
    <name type="scientific">Austrofundulus limnaeus</name>
    <name type="common">Annual killifish</name>
    <dbReference type="NCBI Taxonomy" id="52670"/>
    <lineage>
        <taxon>Eukaryota</taxon>
        <taxon>Metazoa</taxon>
        <taxon>Chordata</taxon>
        <taxon>Craniata</taxon>
        <taxon>Vertebrata</taxon>
        <taxon>Euteleostomi</taxon>
        <taxon>Actinopterygii</taxon>
        <taxon>Neopterygii</taxon>
        <taxon>Teleostei</taxon>
        <taxon>Neoteleostei</taxon>
        <taxon>Acanthomorphata</taxon>
        <taxon>Ovalentaria</taxon>
        <taxon>Atherinomorphae</taxon>
        <taxon>Cyprinodontiformes</taxon>
        <taxon>Rivulidae</taxon>
        <taxon>Austrofundulus</taxon>
    </lineage>
</organism>
<sequence>MLTLDTVICDTPARSFVKNTKNHNAYHGCDKCAQPGKYINRRMTYPCTEYALRTDDSFETMADEGHHHEGPHPFHGSNVGMVSQFPLDYMHLVCLGVVRRMLNIWLRGPLNVRVPANIVQRMSAKQVEMRSHVPVEFARKPRSLSELDRWKATELRQFLLYTGPVMLGSFLDSNMYRNFMLLFSGIAILVSPRLSCHTQYAQTLLRSFVNHFGEIYGKDQLVYNVHSLVHLPEEVQRHGCLDSFSAFPYESYLHKLKKLVRKPEFPLAQIIRRLSEIKTTDSLVNGTAFKKQHFVGPVVGGLSVKSQYGEMTCDKWTVKVSARDNVFVIGNDICCICNIVECSDGVYVIYKKFSHKSLFFTYPFSSDYLNIYAISQTSDTLECVNVSELVQKCAVLPHRDGFVAIPLFHTF</sequence>
<accession>A0A2I4D225</accession>
<dbReference type="KEGG" id="alim:106534268"/>
<gene>
    <name evidence="2" type="primary">LOC106534268</name>
</gene>
<dbReference type="OrthoDB" id="10036512at2759"/>
<dbReference type="PANTHER" id="PTHR33053">
    <property type="entry name" value="PROTEIN, PUTATIVE-RELATED"/>
    <property type="match status" value="1"/>
</dbReference>
<dbReference type="PANTHER" id="PTHR33053:SF24">
    <property type="entry name" value="TRANSPOSASE DOMAIN-CONTAINING PROTEIN"/>
    <property type="match status" value="1"/>
</dbReference>
<dbReference type="RefSeq" id="XP_013886300.1">
    <property type="nucleotide sequence ID" value="XM_014030846.1"/>
</dbReference>
<dbReference type="AlphaFoldDB" id="A0A2I4D225"/>
<dbReference type="Proteomes" id="UP000192220">
    <property type="component" value="Unplaced"/>
</dbReference>
<name>A0A2I4D225_AUSLI</name>
<proteinExistence type="predicted"/>
<evidence type="ECO:0000313" key="1">
    <source>
        <dbReference type="Proteomes" id="UP000192220"/>
    </source>
</evidence>
<dbReference type="InParanoid" id="A0A2I4D225"/>
<evidence type="ECO:0000313" key="2">
    <source>
        <dbReference type="RefSeq" id="XP_013886300.1"/>
    </source>
</evidence>
<dbReference type="STRING" id="52670.A0A2I4D225"/>
<dbReference type="GeneID" id="106534268"/>
<reference evidence="2" key="1">
    <citation type="submission" date="2025-08" db="UniProtKB">
        <authorList>
            <consortium name="RefSeq"/>
        </authorList>
    </citation>
    <scope>IDENTIFICATION</scope>
</reference>